<dbReference type="Pfam" id="PF04675">
    <property type="entry name" value="DNA_ligase_A_N"/>
    <property type="match status" value="1"/>
</dbReference>
<dbReference type="PANTHER" id="PTHR45674">
    <property type="entry name" value="DNA LIGASE 1/3 FAMILY MEMBER"/>
    <property type="match status" value="1"/>
</dbReference>
<dbReference type="Pfam" id="PF04679">
    <property type="entry name" value="DNA_ligase_A_C"/>
    <property type="match status" value="1"/>
</dbReference>
<evidence type="ECO:0000256" key="5">
    <source>
        <dbReference type="ARBA" id="ARBA00022741"/>
    </source>
</evidence>
<organism evidence="13 14">
    <name type="scientific">Gymnopus androsaceus JB14</name>
    <dbReference type="NCBI Taxonomy" id="1447944"/>
    <lineage>
        <taxon>Eukaryota</taxon>
        <taxon>Fungi</taxon>
        <taxon>Dikarya</taxon>
        <taxon>Basidiomycota</taxon>
        <taxon>Agaricomycotina</taxon>
        <taxon>Agaricomycetes</taxon>
        <taxon>Agaricomycetidae</taxon>
        <taxon>Agaricales</taxon>
        <taxon>Marasmiineae</taxon>
        <taxon>Omphalotaceae</taxon>
        <taxon>Gymnopus</taxon>
    </lineage>
</organism>
<keyword evidence="9" id="KW-0227">DNA damage</keyword>
<dbReference type="InterPro" id="IPR000977">
    <property type="entry name" value="DNA_ligase_ATP-dep"/>
</dbReference>
<evidence type="ECO:0000313" key="13">
    <source>
        <dbReference type="EMBL" id="KAE9411237.1"/>
    </source>
</evidence>
<keyword evidence="14" id="KW-1185">Reference proteome</keyword>
<comment type="subcellular location">
    <subcellularLocation>
        <location evidence="1">Nucleus</location>
    </subcellularLocation>
</comment>
<dbReference type="Gene3D" id="2.40.50.140">
    <property type="entry name" value="Nucleic acid-binding proteins"/>
    <property type="match status" value="1"/>
</dbReference>
<name>A0A6A4IT53_9AGAR</name>
<dbReference type="Gene3D" id="3.30.470.30">
    <property type="entry name" value="DNA ligase/mRNA capping enzyme"/>
    <property type="match status" value="1"/>
</dbReference>
<comment type="catalytic activity">
    <reaction evidence="8 9">
        <text>ATP + (deoxyribonucleotide)n-3'-hydroxyl + 5'-phospho-(deoxyribonucleotide)m = (deoxyribonucleotide)n+m + AMP + diphosphate.</text>
        <dbReference type="EC" id="6.5.1.1"/>
    </reaction>
</comment>
<dbReference type="GO" id="GO:0005524">
    <property type="term" value="F:ATP binding"/>
    <property type="evidence" value="ECO:0007669"/>
    <property type="project" value="UniProtKB-KW"/>
</dbReference>
<feature type="compositionally biased region" description="Basic and acidic residues" evidence="11">
    <location>
        <begin position="39"/>
        <end position="52"/>
    </location>
</feature>
<evidence type="ECO:0000256" key="8">
    <source>
        <dbReference type="ARBA" id="ARBA00034003"/>
    </source>
</evidence>
<dbReference type="Pfam" id="PF01068">
    <property type="entry name" value="DNA_ligase_A_M"/>
    <property type="match status" value="1"/>
</dbReference>
<dbReference type="InterPro" id="IPR012310">
    <property type="entry name" value="DNA_ligase_ATP-dep_cent"/>
</dbReference>
<dbReference type="InterPro" id="IPR012309">
    <property type="entry name" value="DNA_ligase_ATP-dep_C"/>
</dbReference>
<reference evidence="13" key="1">
    <citation type="journal article" date="2019" name="Environ. Microbiol.">
        <title>Fungal ecological strategies reflected in gene transcription - a case study of two litter decomposers.</title>
        <authorList>
            <person name="Barbi F."/>
            <person name="Kohler A."/>
            <person name="Barry K."/>
            <person name="Baskaran P."/>
            <person name="Daum C."/>
            <person name="Fauchery L."/>
            <person name="Ihrmark K."/>
            <person name="Kuo A."/>
            <person name="LaButti K."/>
            <person name="Lipzen A."/>
            <person name="Morin E."/>
            <person name="Grigoriev I.V."/>
            <person name="Henrissat B."/>
            <person name="Lindahl B."/>
            <person name="Martin F."/>
        </authorList>
    </citation>
    <scope>NUCLEOTIDE SEQUENCE</scope>
    <source>
        <strain evidence="13">JB14</strain>
    </source>
</reference>
<keyword evidence="7" id="KW-0539">Nucleus</keyword>
<dbReference type="FunFam" id="3.30.470.30:FF:000002">
    <property type="entry name" value="DNA ligase"/>
    <property type="match status" value="1"/>
</dbReference>
<dbReference type="OrthoDB" id="206088at2759"/>
<dbReference type="NCBIfam" id="TIGR00574">
    <property type="entry name" value="dnl1"/>
    <property type="match status" value="1"/>
</dbReference>
<dbReference type="EMBL" id="ML769383">
    <property type="protein sequence ID" value="KAE9411237.1"/>
    <property type="molecule type" value="Genomic_DNA"/>
</dbReference>
<dbReference type="InterPro" id="IPR016059">
    <property type="entry name" value="DNA_ligase_ATP-dep_CS"/>
</dbReference>
<dbReference type="InterPro" id="IPR036599">
    <property type="entry name" value="DNA_ligase_N_sf"/>
</dbReference>
<evidence type="ECO:0000256" key="6">
    <source>
        <dbReference type="ARBA" id="ARBA00022840"/>
    </source>
</evidence>
<keyword evidence="6 9" id="KW-0067">ATP-binding</keyword>
<dbReference type="GO" id="GO:0006310">
    <property type="term" value="P:DNA recombination"/>
    <property type="evidence" value="ECO:0007669"/>
    <property type="project" value="UniProtKB-KW"/>
</dbReference>
<dbReference type="GO" id="GO:0006281">
    <property type="term" value="P:DNA repair"/>
    <property type="evidence" value="ECO:0007669"/>
    <property type="project" value="UniProtKB-KW"/>
</dbReference>
<dbReference type="GO" id="GO:0005634">
    <property type="term" value="C:nucleus"/>
    <property type="evidence" value="ECO:0007669"/>
    <property type="project" value="UniProtKB-SubCell"/>
</dbReference>
<sequence length="819" mass="90987">MSSSKRPLNSASSAKSKRRKNEGQSRLDSFFGHASPSKVKPDSPKKRVPKDPEIIDVDSLDNELSTNQSSASLSQTASLQLHPITFIQTQHEPGETSAPQYTSLAVDPISFDPQTAYVPHSNGILYSFLAHALSTVSGTRSRIAILDTLTNYFRTVIVHHPQSLLPSLYLLSNTLSPPYSVLELNIGPSIISHAIQQVSGLSSASLKKLYSSSGDPGDVAFIAKSNTRTLLPHPPLLVTSVYKSLLKIATCKGQGATKEKQKIIEKLLVSAKGEEIRFLVRTLSQNLRVGAVRTSLLTALARGFVLTPLTPAHKESSLYASPDLLSSIQPIATGSRKKKPTTEIARDELLAKFRLAEHLLRKVFVQHPDYDHIVDALLEGGLDDLPERVPLTVGIPVYPALGSPIRSFDEVFERLNDMPFAAELKYDGQRAQIHASRQSDGRIYTGVFSRHLEDMTSKYPDVAALMQALFKQHQDTQSLIIDSEVVAIDCATGSLKSFQALSGRARKDVSLQEVEIPVAVFAFDLIYLDGNVLLERPFRARRNLLRTRFPAFIPENKLVARFQHVESCDSEEGQVPLQNFWESVVSRHQEGLMLKLLDDEVRDSENAERKRKLLSAVYDADKRTFSWMKLKKDYVSGLGDSLDLIPIGAWYGNGRKVNWWSPVLLGIWDPSRGYPVAVCKCMSGFTDAFYKTLSERYSLDDATNCSKSRLWHCEVGGFKPDVYFKPQEVWEIRGADVTLSPVSIAAQHLTSSSKGLSLRFPRFVRLRDDKSITQASDASFLANMWRSQQGKSKEDDGDELIDISNDSGGDYAEMDNESE</sequence>
<proteinExistence type="inferred from homology"/>
<dbReference type="GO" id="GO:0003910">
    <property type="term" value="F:DNA ligase (ATP) activity"/>
    <property type="evidence" value="ECO:0007669"/>
    <property type="project" value="UniProtKB-EC"/>
</dbReference>
<keyword evidence="4" id="KW-0235">DNA replication</keyword>
<dbReference type="GO" id="GO:0003677">
    <property type="term" value="F:DNA binding"/>
    <property type="evidence" value="ECO:0007669"/>
    <property type="project" value="InterPro"/>
</dbReference>
<evidence type="ECO:0000256" key="9">
    <source>
        <dbReference type="RuleBase" id="RU000617"/>
    </source>
</evidence>
<feature type="region of interest" description="Disordered" evidence="11">
    <location>
        <begin position="787"/>
        <end position="819"/>
    </location>
</feature>
<evidence type="ECO:0000259" key="12">
    <source>
        <dbReference type="PROSITE" id="PS50160"/>
    </source>
</evidence>
<dbReference type="InterPro" id="IPR012308">
    <property type="entry name" value="DNA_ligase_ATP-dep_N"/>
</dbReference>
<dbReference type="PROSITE" id="PS00697">
    <property type="entry name" value="DNA_LIGASE_A1"/>
    <property type="match status" value="1"/>
</dbReference>
<dbReference type="EC" id="6.5.1.1" evidence="9"/>
<dbReference type="AlphaFoldDB" id="A0A6A4IT53"/>
<dbReference type="Proteomes" id="UP000799118">
    <property type="component" value="Unassembled WGS sequence"/>
</dbReference>
<keyword evidence="5 9" id="KW-0547">Nucleotide-binding</keyword>
<keyword evidence="9" id="KW-0234">DNA repair</keyword>
<dbReference type="InterPro" id="IPR050191">
    <property type="entry name" value="ATP-dep_DNA_ligase"/>
</dbReference>
<gene>
    <name evidence="13" type="ORF">BT96DRAFT_869866</name>
</gene>
<evidence type="ECO:0000256" key="11">
    <source>
        <dbReference type="SAM" id="MobiDB-lite"/>
    </source>
</evidence>
<evidence type="ECO:0000256" key="10">
    <source>
        <dbReference type="RuleBase" id="RU004196"/>
    </source>
</evidence>
<feature type="region of interest" description="Disordered" evidence="11">
    <location>
        <begin position="1"/>
        <end position="52"/>
    </location>
</feature>
<dbReference type="CDD" id="cd07900">
    <property type="entry name" value="Adenylation_DNA_ligase_I_Euk"/>
    <property type="match status" value="1"/>
</dbReference>
<dbReference type="SUPFAM" id="SSF50249">
    <property type="entry name" value="Nucleic acid-binding proteins"/>
    <property type="match status" value="1"/>
</dbReference>
<feature type="domain" description="ATP-dependent DNA ligase family profile" evidence="12">
    <location>
        <begin position="511"/>
        <end position="669"/>
    </location>
</feature>
<dbReference type="InterPro" id="IPR012340">
    <property type="entry name" value="NA-bd_OB-fold"/>
</dbReference>
<comment type="similarity">
    <text evidence="2 10">Belongs to the ATP-dependent DNA ligase family.</text>
</comment>
<evidence type="ECO:0000256" key="4">
    <source>
        <dbReference type="ARBA" id="ARBA00022705"/>
    </source>
</evidence>
<evidence type="ECO:0000256" key="2">
    <source>
        <dbReference type="ARBA" id="ARBA00007572"/>
    </source>
</evidence>
<dbReference type="CDD" id="cd07969">
    <property type="entry name" value="OBF_DNA_ligase_I"/>
    <property type="match status" value="1"/>
</dbReference>
<dbReference type="SUPFAM" id="SSF56091">
    <property type="entry name" value="DNA ligase/mRNA capping enzyme, catalytic domain"/>
    <property type="match status" value="1"/>
</dbReference>
<dbReference type="PROSITE" id="PS50160">
    <property type="entry name" value="DNA_LIGASE_A3"/>
    <property type="match status" value="1"/>
</dbReference>
<dbReference type="Gene3D" id="1.10.3260.10">
    <property type="entry name" value="DNA ligase, ATP-dependent, N-terminal domain"/>
    <property type="match status" value="1"/>
</dbReference>
<dbReference type="GO" id="GO:0006273">
    <property type="term" value="P:lagging strand elongation"/>
    <property type="evidence" value="ECO:0007669"/>
    <property type="project" value="TreeGrafter"/>
</dbReference>
<evidence type="ECO:0000256" key="3">
    <source>
        <dbReference type="ARBA" id="ARBA00022598"/>
    </source>
</evidence>
<protein>
    <recommendedName>
        <fullName evidence="9">DNA ligase</fullName>
        <ecNumber evidence="9">6.5.1.1</ecNumber>
    </recommendedName>
</protein>
<evidence type="ECO:0000313" key="14">
    <source>
        <dbReference type="Proteomes" id="UP000799118"/>
    </source>
</evidence>
<evidence type="ECO:0000256" key="1">
    <source>
        <dbReference type="ARBA" id="ARBA00004123"/>
    </source>
</evidence>
<dbReference type="GO" id="GO:0071897">
    <property type="term" value="P:DNA biosynthetic process"/>
    <property type="evidence" value="ECO:0007669"/>
    <property type="project" value="InterPro"/>
</dbReference>
<dbReference type="SUPFAM" id="SSF117018">
    <property type="entry name" value="ATP-dependent DNA ligase DNA-binding domain"/>
    <property type="match status" value="1"/>
</dbReference>
<evidence type="ECO:0000256" key="7">
    <source>
        <dbReference type="ARBA" id="ARBA00023242"/>
    </source>
</evidence>
<accession>A0A6A4IT53</accession>
<dbReference type="PANTHER" id="PTHR45674:SF9">
    <property type="entry name" value="DNA LIGASE 3"/>
    <property type="match status" value="1"/>
</dbReference>
<keyword evidence="3 9" id="KW-0436">Ligase</keyword>
<keyword evidence="9" id="KW-0233">DNA recombination</keyword>